<feature type="transmembrane region" description="Helical" evidence="1">
    <location>
        <begin position="67"/>
        <end position="87"/>
    </location>
</feature>
<keyword evidence="1" id="KW-1133">Transmembrane helix</keyword>
<keyword evidence="1" id="KW-0812">Transmembrane</keyword>
<reference evidence="3" key="1">
    <citation type="submission" date="2022-12" db="EMBL/GenBank/DDBJ databases">
        <title>Paracoccus onchidii sp. nov., isolated from a marine invertebrate from the South China Sea.</title>
        <authorList>
            <person name="Xu S."/>
            <person name="Liu Z."/>
            <person name="Xu Y."/>
        </authorList>
    </citation>
    <scope>NUCLEOTIDE SEQUENCE</scope>
    <source>
        <strain evidence="3">Z330</strain>
    </source>
</reference>
<feature type="transmembrane region" description="Helical" evidence="1">
    <location>
        <begin position="107"/>
        <end position="136"/>
    </location>
</feature>
<dbReference type="Proteomes" id="UP001165641">
    <property type="component" value="Unassembled WGS sequence"/>
</dbReference>
<keyword evidence="1" id="KW-0472">Membrane</keyword>
<comment type="caution">
    <text evidence="3">The sequence shown here is derived from an EMBL/GenBank/DDBJ whole genome shotgun (WGS) entry which is preliminary data.</text>
</comment>
<protein>
    <submittedName>
        <fullName evidence="3">DMT family transporter</fullName>
    </submittedName>
</protein>
<feature type="transmembrane region" description="Helical" evidence="1">
    <location>
        <begin position="35"/>
        <end position="55"/>
    </location>
</feature>
<dbReference type="SUPFAM" id="SSF103481">
    <property type="entry name" value="Multidrug resistance efflux transporter EmrE"/>
    <property type="match status" value="2"/>
</dbReference>
<dbReference type="RefSeq" id="WP_271890203.1">
    <property type="nucleotide sequence ID" value="NZ_JAQBIE010000026.1"/>
</dbReference>
<feature type="transmembrane region" description="Helical" evidence="1">
    <location>
        <begin position="215"/>
        <end position="237"/>
    </location>
</feature>
<dbReference type="InterPro" id="IPR037185">
    <property type="entry name" value="EmrE-like"/>
</dbReference>
<sequence>MWWIPVTLLAAAAQTGRNAAQRGLTAEIGTIGATAVRFVFGLPFAVAALTLWSFWHAIPMPGLPATGWFLLASVAQILATALMLATMRRRSFGVTTALIKTEPISVAIVGAVLLQDALSGPMLVAIATATFGVLLISGFEWRGGAWRAAALGIISGGLFGLTAIGVRAGVLDLAHGSNVTRALTALVVTQALQTVMIVLWLLLRDPGVLRGMMRLWRSSLGAGFLGALASFFWFTGFSMTSAANVRTLGLVEVIMAQFVSGRIMREGVSKPQLIGFGLVIAGVAGLIAAST</sequence>
<evidence type="ECO:0000313" key="3">
    <source>
        <dbReference type="EMBL" id="MDB6179102.1"/>
    </source>
</evidence>
<feature type="transmembrane region" description="Helical" evidence="1">
    <location>
        <begin position="273"/>
        <end position="290"/>
    </location>
</feature>
<evidence type="ECO:0000313" key="4">
    <source>
        <dbReference type="Proteomes" id="UP001165641"/>
    </source>
</evidence>
<evidence type="ECO:0000256" key="1">
    <source>
        <dbReference type="SAM" id="Phobius"/>
    </source>
</evidence>
<feature type="transmembrane region" description="Helical" evidence="1">
    <location>
        <begin position="148"/>
        <end position="170"/>
    </location>
</feature>
<keyword evidence="4" id="KW-1185">Reference proteome</keyword>
<dbReference type="EMBL" id="JAQBIE010000026">
    <property type="protein sequence ID" value="MDB6179102.1"/>
    <property type="molecule type" value="Genomic_DNA"/>
</dbReference>
<name>A0ABT4ZJ56_9RHOB</name>
<dbReference type="InterPro" id="IPR000620">
    <property type="entry name" value="EamA_dom"/>
</dbReference>
<accession>A0ABT4ZJ56</accession>
<feature type="domain" description="EamA" evidence="2">
    <location>
        <begin position="2"/>
        <end position="137"/>
    </location>
</feature>
<organism evidence="3 4">
    <name type="scientific">Paracoccus onchidii</name>
    <dbReference type="NCBI Taxonomy" id="3017813"/>
    <lineage>
        <taxon>Bacteria</taxon>
        <taxon>Pseudomonadati</taxon>
        <taxon>Pseudomonadota</taxon>
        <taxon>Alphaproteobacteria</taxon>
        <taxon>Rhodobacterales</taxon>
        <taxon>Paracoccaceae</taxon>
        <taxon>Paracoccus</taxon>
    </lineage>
</organism>
<feature type="transmembrane region" description="Helical" evidence="1">
    <location>
        <begin position="182"/>
        <end position="203"/>
    </location>
</feature>
<dbReference type="Pfam" id="PF00892">
    <property type="entry name" value="EamA"/>
    <property type="match status" value="1"/>
</dbReference>
<proteinExistence type="predicted"/>
<evidence type="ECO:0000259" key="2">
    <source>
        <dbReference type="Pfam" id="PF00892"/>
    </source>
</evidence>
<gene>
    <name evidence="3" type="ORF">PAF17_16550</name>
</gene>